<dbReference type="PANTHER" id="PTHR43356">
    <property type="entry name" value="PHOSPHATE ACETYLTRANSFERASE"/>
    <property type="match status" value="1"/>
</dbReference>
<accession>A0A3D8GQG1</accession>
<dbReference type="SUPFAM" id="SSF53659">
    <property type="entry name" value="Isocitrate/Isopropylmalate dehydrogenase-like"/>
    <property type="match status" value="1"/>
</dbReference>
<protein>
    <submittedName>
        <fullName evidence="5">Phosphate butyryltransferase</fullName>
    </submittedName>
</protein>
<sequence>MMRYRSFSDVVEDVRNKKPIRMSIAAAHDLAVLEAVKEAAGLGIIEPILIGDEKQIKQMSGLMDFRVEDFKVIHTDTDEQASHTAAKLASEGKVQAIMKGLVNTTPFLKGILNKELSLRTGRIFSHLSAFEIPGTGQLLFMTDGGINIAPDYCQKKQIVLNALEFLDKVGIACPRTAILAANELVMETMPVTCEAGRLVAELKAEYSKPLLIEGPLPLDLAISKESLLHKGIESSLEGRADLLIVPTIEAGNIFGKAITYYAHGTMAGIVLGARVPLVLNSRSDSAKAKLASIALAVAAASNAAIPV</sequence>
<keyword evidence="3" id="KW-0012">Acyltransferase</keyword>
<dbReference type="AlphaFoldDB" id="A0A3D8GQG1"/>
<reference evidence="5 6" key="1">
    <citation type="submission" date="2018-07" db="EMBL/GenBank/DDBJ databases">
        <title>Bacillus sp. YLB-04 draft genome sequence.</title>
        <authorList>
            <person name="Yu L."/>
            <person name="Tang X."/>
        </authorList>
    </citation>
    <scope>NUCLEOTIDE SEQUENCE [LARGE SCALE GENOMIC DNA]</scope>
    <source>
        <strain evidence="5 6">YLB-04</strain>
    </source>
</reference>
<comment type="similarity">
    <text evidence="1">Belongs to the phosphate acetyltransferase and butyryltransferase family.</text>
</comment>
<evidence type="ECO:0000256" key="1">
    <source>
        <dbReference type="ARBA" id="ARBA00005656"/>
    </source>
</evidence>
<dbReference type="EMBL" id="QNQT01000004">
    <property type="protein sequence ID" value="RDU36730.1"/>
    <property type="molecule type" value="Genomic_DNA"/>
</dbReference>
<evidence type="ECO:0000256" key="3">
    <source>
        <dbReference type="ARBA" id="ARBA00023315"/>
    </source>
</evidence>
<dbReference type="PIRSF" id="PIRSF000428">
    <property type="entry name" value="P_Ac_trans"/>
    <property type="match status" value="1"/>
</dbReference>
<keyword evidence="6" id="KW-1185">Reference proteome</keyword>
<name>A0A3D8GQG1_9BACI</name>
<dbReference type="InterPro" id="IPR012147">
    <property type="entry name" value="P_Ac_Bu_trans"/>
</dbReference>
<feature type="domain" description="Phosphate acetyl/butaryl transferase" evidence="4">
    <location>
        <begin position="80"/>
        <end position="297"/>
    </location>
</feature>
<dbReference type="InterPro" id="IPR050500">
    <property type="entry name" value="Phos_Acetyltrans/Butyryltrans"/>
</dbReference>
<organism evidence="5 6">
    <name type="scientific">Neobacillus piezotolerans</name>
    <dbReference type="NCBI Taxonomy" id="2259171"/>
    <lineage>
        <taxon>Bacteria</taxon>
        <taxon>Bacillati</taxon>
        <taxon>Bacillota</taxon>
        <taxon>Bacilli</taxon>
        <taxon>Bacillales</taxon>
        <taxon>Bacillaceae</taxon>
        <taxon>Neobacillus</taxon>
    </lineage>
</organism>
<dbReference type="PANTHER" id="PTHR43356:SF2">
    <property type="entry name" value="PHOSPHATE ACETYLTRANSFERASE"/>
    <property type="match status" value="1"/>
</dbReference>
<comment type="caution">
    <text evidence="5">The sequence shown here is derived from an EMBL/GenBank/DDBJ whole genome shotgun (WGS) entry which is preliminary data.</text>
</comment>
<gene>
    <name evidence="5" type="ORF">DRW41_11790</name>
</gene>
<evidence type="ECO:0000256" key="2">
    <source>
        <dbReference type="ARBA" id="ARBA00022679"/>
    </source>
</evidence>
<dbReference type="Gene3D" id="3.40.718.10">
    <property type="entry name" value="Isopropylmalate Dehydrogenase"/>
    <property type="match status" value="1"/>
</dbReference>
<evidence type="ECO:0000259" key="4">
    <source>
        <dbReference type="Pfam" id="PF01515"/>
    </source>
</evidence>
<dbReference type="InterPro" id="IPR002505">
    <property type="entry name" value="PTA_PTB"/>
</dbReference>
<proteinExistence type="inferred from homology"/>
<dbReference type="GO" id="GO:0016746">
    <property type="term" value="F:acyltransferase activity"/>
    <property type="evidence" value="ECO:0007669"/>
    <property type="project" value="UniProtKB-KW"/>
</dbReference>
<dbReference type="OrthoDB" id="9774179at2"/>
<keyword evidence="2 5" id="KW-0808">Transferase</keyword>
<evidence type="ECO:0000313" key="5">
    <source>
        <dbReference type="EMBL" id="RDU36730.1"/>
    </source>
</evidence>
<evidence type="ECO:0000313" key="6">
    <source>
        <dbReference type="Proteomes" id="UP000257144"/>
    </source>
</evidence>
<dbReference type="Proteomes" id="UP000257144">
    <property type="component" value="Unassembled WGS sequence"/>
</dbReference>
<dbReference type="Pfam" id="PF01515">
    <property type="entry name" value="PTA_PTB"/>
    <property type="match status" value="1"/>
</dbReference>